<evidence type="ECO:0000313" key="3">
    <source>
        <dbReference type="Proteomes" id="UP000218231"/>
    </source>
</evidence>
<evidence type="ECO:0000256" key="1">
    <source>
        <dbReference type="SAM" id="MobiDB-lite"/>
    </source>
</evidence>
<organism evidence="2 3">
    <name type="scientific">Diploscapter pachys</name>
    <dbReference type="NCBI Taxonomy" id="2018661"/>
    <lineage>
        <taxon>Eukaryota</taxon>
        <taxon>Metazoa</taxon>
        <taxon>Ecdysozoa</taxon>
        <taxon>Nematoda</taxon>
        <taxon>Chromadorea</taxon>
        <taxon>Rhabditida</taxon>
        <taxon>Rhabditina</taxon>
        <taxon>Rhabditomorpha</taxon>
        <taxon>Rhabditoidea</taxon>
        <taxon>Rhabditidae</taxon>
        <taxon>Diploscapter</taxon>
    </lineage>
</organism>
<feature type="region of interest" description="Disordered" evidence="1">
    <location>
        <begin position="202"/>
        <end position="267"/>
    </location>
</feature>
<reference evidence="2 3" key="1">
    <citation type="journal article" date="2017" name="Curr. Biol.">
        <title>Genome architecture and evolution of a unichromosomal asexual nematode.</title>
        <authorList>
            <person name="Fradin H."/>
            <person name="Zegar C."/>
            <person name="Gutwein M."/>
            <person name="Lucas J."/>
            <person name="Kovtun M."/>
            <person name="Corcoran D."/>
            <person name="Baugh L.R."/>
            <person name="Kiontke K."/>
            <person name="Gunsalus K."/>
            <person name="Fitch D.H."/>
            <person name="Piano F."/>
        </authorList>
    </citation>
    <scope>NUCLEOTIDE SEQUENCE [LARGE SCALE GENOMIC DNA]</scope>
    <source>
        <strain evidence="2">PF1309</strain>
    </source>
</reference>
<dbReference type="Proteomes" id="UP000218231">
    <property type="component" value="Unassembled WGS sequence"/>
</dbReference>
<accession>A0A2A2M3L8</accession>
<feature type="compositionally biased region" description="Basic and acidic residues" evidence="1">
    <location>
        <begin position="204"/>
        <end position="223"/>
    </location>
</feature>
<name>A0A2A2M3L8_9BILA</name>
<feature type="compositionally biased region" description="Polar residues" evidence="1">
    <location>
        <begin position="254"/>
        <end position="267"/>
    </location>
</feature>
<dbReference type="EMBL" id="LIAE01005762">
    <property type="protein sequence ID" value="PAV93064.1"/>
    <property type="molecule type" value="Genomic_DNA"/>
</dbReference>
<evidence type="ECO:0000313" key="2">
    <source>
        <dbReference type="EMBL" id="PAV93064.1"/>
    </source>
</evidence>
<feature type="region of interest" description="Disordered" evidence="1">
    <location>
        <begin position="66"/>
        <end position="86"/>
    </location>
</feature>
<comment type="caution">
    <text evidence="2">The sequence shown here is derived from an EMBL/GenBank/DDBJ whole genome shotgun (WGS) entry which is preliminary data.</text>
</comment>
<gene>
    <name evidence="2" type="ORF">WR25_10277</name>
</gene>
<proteinExistence type="predicted"/>
<sequence>MRDVGRYLAQVFEQAADPLQHPVEDNRQAVELVVARRKRHAAADIPRHDRLGCRSDLFQAPVKIAAQHQRGDCPDHQDEEEGAAEQAEDHAVQLLDRLRVDPHHQIGAIRQAGRQDACVIIALDRIVKGHIGITGRRQRQIEIPDDAATGFIEQRIAEGDDAVLSPAMRYRLGKFVRALVMILSDQISARLRQGGVLLPTEGSIRGEIDEHAEDRDGERERSRMGQRNAIGGAAPPVRHRRPSDTPRRAASRSGHGQSPHSAWTASG</sequence>
<keyword evidence="3" id="KW-1185">Reference proteome</keyword>
<protein>
    <submittedName>
        <fullName evidence="2">Uncharacterized protein</fullName>
    </submittedName>
</protein>
<dbReference type="AlphaFoldDB" id="A0A2A2M3L8"/>